<organism evidence="1 2">
    <name type="scientific">Philodulcilactobacillus myokoensis</name>
    <dbReference type="NCBI Taxonomy" id="2929573"/>
    <lineage>
        <taxon>Bacteria</taxon>
        <taxon>Bacillati</taxon>
        <taxon>Bacillota</taxon>
        <taxon>Bacilli</taxon>
        <taxon>Lactobacillales</taxon>
        <taxon>Lactobacillaceae</taxon>
        <taxon>Philodulcilactobacillus</taxon>
    </lineage>
</organism>
<comment type="caution">
    <text evidence="1">The sequence shown here is derived from an EMBL/GenBank/DDBJ whole genome shotgun (WGS) entry which is preliminary data.</text>
</comment>
<reference evidence="1" key="1">
    <citation type="submission" date="2022-07" db="EMBL/GenBank/DDBJ databases">
        <authorList>
            <person name="Kouya T."/>
            <person name="Ishiyama Y."/>
        </authorList>
    </citation>
    <scope>NUCLEOTIDE SEQUENCE</scope>
    <source>
        <strain evidence="1">WR16-4</strain>
    </source>
</reference>
<evidence type="ECO:0000313" key="1">
    <source>
        <dbReference type="EMBL" id="GLB46792.1"/>
    </source>
</evidence>
<proteinExistence type="predicted"/>
<dbReference type="RefSeq" id="WP_286136252.1">
    <property type="nucleotide sequence ID" value="NZ_BRPL01000002.1"/>
</dbReference>
<dbReference type="AlphaFoldDB" id="A0A9W6EST1"/>
<protein>
    <submittedName>
        <fullName evidence="1">Uncharacterized protein</fullName>
    </submittedName>
</protein>
<keyword evidence="2" id="KW-1185">Reference proteome</keyword>
<name>A0A9W6EST1_9LACO</name>
<evidence type="ECO:0000313" key="2">
    <source>
        <dbReference type="Proteomes" id="UP001144204"/>
    </source>
</evidence>
<dbReference type="Proteomes" id="UP001144204">
    <property type="component" value="Unassembled WGS sequence"/>
</dbReference>
<reference evidence="1" key="2">
    <citation type="journal article" date="2023" name="PLoS ONE">
        <title>Philodulcilactobacillus myokoensis gen. nov., sp. nov., a fructophilic, acidophilic, and agar-phobic lactic acid bacterium isolated from fermented vegetable extracts.</title>
        <authorList>
            <person name="Kouya T."/>
            <person name="Ishiyama Y."/>
            <person name="Ohashi S."/>
            <person name="Kumakubo R."/>
            <person name="Yamazaki T."/>
            <person name="Otaki T."/>
        </authorList>
    </citation>
    <scope>NUCLEOTIDE SEQUENCE</scope>
    <source>
        <strain evidence="1">WR16-4</strain>
    </source>
</reference>
<gene>
    <name evidence="1" type="ORF">WR164_07710</name>
</gene>
<accession>A0A9W6EST1</accession>
<dbReference type="EMBL" id="BRPL01000002">
    <property type="protein sequence ID" value="GLB46792.1"/>
    <property type="molecule type" value="Genomic_DNA"/>
</dbReference>
<sequence length="311" mass="36605">MNENDQNKKSNRIQEGLNQRNNQLKDGLNNGLKYTNLIDQLVKTSDDYKLFDAINSLVKFHLNTNQIKFVDQYHSADYCALFMYRFIELHQEENFKLDLENKSQLVVKILGTNTNNEFFYDYDLENDNAYFKDIKYHLSIFSMNLKHKQIRFDGHNLMNLFIIKGYHQMTVSDIKNELDGMIQFSHNLESKLDFSVDLSILNPKNNIFYKFAKNDLPSYIIDKLFIGAAKNDYMLTSYHHTGAELSLGQDLQLKLFNSNDNIPTWGIVVNDKNQQISWFDVILHYDFLRQWYLDNIKVLEVSPDSKTLSSK</sequence>